<dbReference type="SUPFAM" id="SSF52833">
    <property type="entry name" value="Thioredoxin-like"/>
    <property type="match status" value="1"/>
</dbReference>
<feature type="non-terminal residue" evidence="2">
    <location>
        <position position="680"/>
    </location>
</feature>
<keyword evidence="3" id="KW-1185">Reference proteome</keyword>
<dbReference type="PANTHER" id="PTHR42899">
    <property type="entry name" value="SPERMATOGENESIS-ASSOCIATED PROTEIN 20"/>
    <property type="match status" value="1"/>
</dbReference>
<dbReference type="InterPro" id="IPR012341">
    <property type="entry name" value="6hp_glycosidase-like_sf"/>
</dbReference>
<name>A0A7K3NLS1_9BACT</name>
<sequence>MAGENRLAAEVSPYLRQHATNPVDWYPWEDAAFAKALAEDKPVFLSIGYSTCHWCHVMAHESFEDAEVAKALADGFVAVKVDREERPDVDAVYMAACQALTGRGGWPLTILMFPDGRPFFAGTYLPKVGAPGRPGLLDILAAARQAWNGRRGELESATGRILDHLRDSAAAQGDIPGPDIFKTALDQLSRSFDAARGGFGPAPKFPSPHILLFLLDQAARTGDPAPRAMAERTLTAMALGGIHDHIGHGYHRYSTDADWLVPHFEKMLSDQSMLLLAHAETAHAAPDDASRSFHRQAALDLAGYMDRALSAPDGGFFTAEDADSEGVEGKFYVWTADEIRAVLPESDAAFFMDLYGFAEDGNFHDESTRRKTGANIPHLTQPVRQWAAARGLDPDAAADRAEAIRQRLFAVRELRVHPSRDEKILADTNGLAIAALARAARRLDQPRLAERAQAAANFVLTHMRDGNGRLLHRFCDGQAAVSGFLDDYAFLAWGLFELHQTTLDPGHLDAALALADILAARFADPKRGGFFLTADDAESLALRPKDLFDAAVPSGNAVALFLLTALGRLAHRPDLEDAARTVIPALAPLAADYPAGFTHFLSALAFATGPDALATVTGDPDAPDTMALLAALRRAGAPGLLVTLVPDAEPAKVSLCRDRTCLPPVGSVEELEGILGEGIS</sequence>
<protein>
    <submittedName>
        <fullName evidence="2">Thioredoxin domain-containing protein</fullName>
    </submittedName>
</protein>
<dbReference type="InterPro" id="IPR024705">
    <property type="entry name" value="Ssp411"/>
</dbReference>
<dbReference type="Gene3D" id="1.50.10.10">
    <property type="match status" value="1"/>
</dbReference>
<dbReference type="PANTHER" id="PTHR42899:SF1">
    <property type="entry name" value="SPERMATOGENESIS-ASSOCIATED PROTEIN 20"/>
    <property type="match status" value="1"/>
</dbReference>
<gene>
    <name evidence="2" type="ORF">G3N56_10335</name>
</gene>
<dbReference type="AlphaFoldDB" id="A0A7K3NLS1"/>
<proteinExistence type="predicted"/>
<accession>A0A7K3NLS1</accession>
<reference evidence="2 3" key="1">
    <citation type="submission" date="2020-02" db="EMBL/GenBank/DDBJ databases">
        <title>Comparative genomics of sulfur disproportionating microorganisms.</title>
        <authorList>
            <person name="Ward L.M."/>
            <person name="Bertran E."/>
            <person name="Johnston D.T."/>
        </authorList>
    </citation>
    <scope>NUCLEOTIDE SEQUENCE [LARGE SCALE GENOMIC DNA]</scope>
    <source>
        <strain evidence="2 3">DSM 3696</strain>
    </source>
</reference>
<dbReference type="GO" id="GO:0005975">
    <property type="term" value="P:carbohydrate metabolic process"/>
    <property type="evidence" value="ECO:0007669"/>
    <property type="project" value="InterPro"/>
</dbReference>
<dbReference type="Gene3D" id="3.40.30.10">
    <property type="entry name" value="Glutaredoxin"/>
    <property type="match status" value="1"/>
</dbReference>
<dbReference type="Proteomes" id="UP000469724">
    <property type="component" value="Unassembled WGS sequence"/>
</dbReference>
<comment type="caution">
    <text evidence="2">The sequence shown here is derived from an EMBL/GenBank/DDBJ whole genome shotgun (WGS) entry which is preliminary data.</text>
</comment>
<evidence type="ECO:0000313" key="2">
    <source>
        <dbReference type="EMBL" id="NDY57138.1"/>
    </source>
</evidence>
<dbReference type="CDD" id="cd02955">
    <property type="entry name" value="SSP411"/>
    <property type="match status" value="1"/>
</dbReference>
<dbReference type="PIRSF" id="PIRSF006402">
    <property type="entry name" value="UCP006402_thioredoxin"/>
    <property type="match status" value="1"/>
</dbReference>
<organism evidence="2 3">
    <name type="scientific">Desulfolutivibrio sulfodismutans</name>
    <dbReference type="NCBI Taxonomy" id="63561"/>
    <lineage>
        <taxon>Bacteria</taxon>
        <taxon>Pseudomonadati</taxon>
        <taxon>Thermodesulfobacteriota</taxon>
        <taxon>Desulfovibrionia</taxon>
        <taxon>Desulfovibrionales</taxon>
        <taxon>Desulfovibrionaceae</taxon>
        <taxon>Desulfolutivibrio</taxon>
    </lineage>
</organism>
<dbReference type="RefSeq" id="WP_163302181.1">
    <property type="nucleotide sequence ID" value="NZ_JAAGRQ010000038.1"/>
</dbReference>
<dbReference type="InterPro" id="IPR036249">
    <property type="entry name" value="Thioredoxin-like_sf"/>
</dbReference>
<dbReference type="InterPro" id="IPR004879">
    <property type="entry name" value="Ssp411-like_TRX"/>
</dbReference>
<dbReference type="InterPro" id="IPR008928">
    <property type="entry name" value="6-hairpin_glycosidase_sf"/>
</dbReference>
<dbReference type="SUPFAM" id="SSF48208">
    <property type="entry name" value="Six-hairpin glycosidases"/>
    <property type="match status" value="1"/>
</dbReference>
<dbReference type="Pfam" id="PF03190">
    <property type="entry name" value="Thioredox_DsbH"/>
    <property type="match status" value="1"/>
</dbReference>
<feature type="domain" description="Spermatogenesis-associated protein 20-like TRX" evidence="1">
    <location>
        <begin position="4"/>
        <end position="165"/>
    </location>
</feature>
<dbReference type="EMBL" id="JAAGRQ010000038">
    <property type="protein sequence ID" value="NDY57138.1"/>
    <property type="molecule type" value="Genomic_DNA"/>
</dbReference>
<evidence type="ECO:0000313" key="3">
    <source>
        <dbReference type="Proteomes" id="UP000469724"/>
    </source>
</evidence>
<evidence type="ECO:0000259" key="1">
    <source>
        <dbReference type="Pfam" id="PF03190"/>
    </source>
</evidence>